<evidence type="ECO:0000313" key="1">
    <source>
        <dbReference type="EMBL" id="RCV07815.1"/>
    </source>
</evidence>
<dbReference type="EMBL" id="CM003528">
    <property type="protein sequence ID" value="RCV07815.1"/>
    <property type="molecule type" value="Genomic_DNA"/>
</dbReference>
<organism evidence="1">
    <name type="scientific">Setaria italica</name>
    <name type="common">Foxtail millet</name>
    <name type="synonym">Panicum italicum</name>
    <dbReference type="NCBI Taxonomy" id="4555"/>
    <lineage>
        <taxon>Eukaryota</taxon>
        <taxon>Viridiplantae</taxon>
        <taxon>Streptophyta</taxon>
        <taxon>Embryophyta</taxon>
        <taxon>Tracheophyta</taxon>
        <taxon>Spermatophyta</taxon>
        <taxon>Magnoliopsida</taxon>
        <taxon>Liliopsida</taxon>
        <taxon>Poales</taxon>
        <taxon>Poaceae</taxon>
        <taxon>PACMAD clade</taxon>
        <taxon>Panicoideae</taxon>
        <taxon>Panicodae</taxon>
        <taxon>Paniceae</taxon>
        <taxon>Cenchrinae</taxon>
        <taxon>Setaria</taxon>
    </lineage>
</organism>
<name>A0A368PPY8_SETIT</name>
<accession>A0A368PPY8</accession>
<protein>
    <submittedName>
        <fullName evidence="1">Uncharacterized protein</fullName>
    </submittedName>
</protein>
<proteinExistence type="predicted"/>
<gene>
    <name evidence="1" type="ORF">SETIT_1G275800v2</name>
</gene>
<reference evidence="1" key="2">
    <citation type="submission" date="2015-07" db="EMBL/GenBank/DDBJ databases">
        <authorList>
            <person name="Noorani M."/>
        </authorList>
    </citation>
    <scope>NUCLEOTIDE SEQUENCE</scope>
    <source>
        <strain evidence="1">Yugu1</strain>
    </source>
</reference>
<reference evidence="1" key="1">
    <citation type="journal article" date="2012" name="Nat. Biotechnol.">
        <title>Reference genome sequence of the model plant Setaria.</title>
        <authorList>
            <person name="Bennetzen J.L."/>
            <person name="Schmutz J."/>
            <person name="Wang H."/>
            <person name="Percifield R."/>
            <person name="Hawkins J."/>
            <person name="Pontaroli A.C."/>
            <person name="Estep M."/>
            <person name="Feng L."/>
            <person name="Vaughn J.N."/>
            <person name="Grimwood J."/>
            <person name="Jenkins J."/>
            <person name="Barry K."/>
            <person name="Lindquist E."/>
            <person name="Hellsten U."/>
            <person name="Deshpande S."/>
            <person name="Wang X."/>
            <person name="Wu X."/>
            <person name="Mitros T."/>
            <person name="Triplett J."/>
            <person name="Yang X."/>
            <person name="Ye C.Y."/>
            <person name="Mauro-Herrera M."/>
            <person name="Wang L."/>
            <person name="Li P."/>
            <person name="Sharma M."/>
            <person name="Sharma R."/>
            <person name="Ronald P.C."/>
            <person name="Panaud O."/>
            <person name="Kellogg E.A."/>
            <person name="Brutnell T.P."/>
            <person name="Doust A.N."/>
            <person name="Tuskan G.A."/>
            <person name="Rokhsar D."/>
            <person name="Devos K.M."/>
        </authorList>
    </citation>
    <scope>NUCLEOTIDE SEQUENCE [LARGE SCALE GENOMIC DNA]</scope>
    <source>
        <strain evidence="1">Yugu1</strain>
    </source>
</reference>
<sequence length="106" mass="11998">MRVRPHCWSGWIGDVWSDLSSRGCRARRASSVLVCGDLSRRGGWGRRFSARIPENRMFSDLIFPACFCSEGQEPRQTFSLLAGMVLWHVRARGYVCDAEEGTPCTQ</sequence>
<dbReference type="AlphaFoldDB" id="A0A368PPY8"/>